<dbReference type="HOGENOM" id="CLU_639200_0_0_12"/>
<dbReference type="PANTHER" id="PTHR21248">
    <property type="entry name" value="CARDIOLIPIN SYNTHASE"/>
    <property type="match status" value="1"/>
</dbReference>
<feature type="signal peptide" evidence="1">
    <location>
        <begin position="1"/>
        <end position="27"/>
    </location>
</feature>
<dbReference type="OrthoDB" id="368121at2"/>
<dbReference type="Gene3D" id="3.30.870.10">
    <property type="entry name" value="Endonuclease Chain A"/>
    <property type="match status" value="2"/>
</dbReference>
<keyword evidence="4" id="KW-1185">Reference proteome</keyword>
<dbReference type="PROSITE" id="PS51257">
    <property type="entry name" value="PROKAR_LIPOPROTEIN"/>
    <property type="match status" value="1"/>
</dbReference>
<evidence type="ECO:0000259" key="2">
    <source>
        <dbReference type="PROSITE" id="PS50035"/>
    </source>
</evidence>
<evidence type="ECO:0000313" key="3">
    <source>
        <dbReference type="EMBL" id="AEV30492.1"/>
    </source>
</evidence>
<keyword evidence="1" id="KW-0732">Signal</keyword>
<dbReference type="SUPFAM" id="SSF56024">
    <property type="entry name" value="Phospholipase D/nuclease"/>
    <property type="match status" value="2"/>
</dbReference>
<dbReference type="eggNOG" id="COG1502">
    <property type="taxonomic scope" value="Bacteria"/>
</dbReference>
<evidence type="ECO:0000313" key="4">
    <source>
        <dbReference type="Proteomes" id="UP000005632"/>
    </source>
</evidence>
<dbReference type="InterPro" id="IPR001736">
    <property type="entry name" value="PLipase_D/transphosphatidylase"/>
</dbReference>
<dbReference type="SMART" id="SM00155">
    <property type="entry name" value="PLDc"/>
    <property type="match status" value="2"/>
</dbReference>
<dbReference type="GO" id="GO:0030572">
    <property type="term" value="F:phosphatidyltransferase activity"/>
    <property type="evidence" value="ECO:0007669"/>
    <property type="project" value="UniProtKB-ARBA"/>
</dbReference>
<evidence type="ECO:0000256" key="1">
    <source>
        <dbReference type="SAM" id="SignalP"/>
    </source>
</evidence>
<dbReference type="KEGG" id="sgp:SpiGrapes_2735"/>
<dbReference type="PANTHER" id="PTHR21248:SF22">
    <property type="entry name" value="PHOSPHOLIPASE D"/>
    <property type="match status" value="1"/>
</dbReference>
<dbReference type="Proteomes" id="UP000005632">
    <property type="component" value="Chromosome"/>
</dbReference>
<feature type="domain" description="PLD phosphodiesterase" evidence="2">
    <location>
        <begin position="340"/>
        <end position="367"/>
    </location>
</feature>
<dbReference type="PROSITE" id="PS50035">
    <property type="entry name" value="PLD"/>
    <property type="match status" value="2"/>
</dbReference>
<sequence length="425" mass="48639">MKRSFLRVLTCFVLSFFLLGCSTTKNMVSGPSVDPALNFEQKMAAYDVPKVSVTIPVVYNDGQQWRDRVIELVNNAQDYVILASFLASSSEELEELYATITRKAEEGVRIYFIVDGTGTFDMTETRYHLIPLNFLVDSGVHLLEFSPMSAPRLVSGLNLAYRDHRKYVIIDGKTLAIGGMNLNYISVGADNANLQRDSMYEFASPSLCKVMLDAFVPWWNEQTWDTIKREDFSVDESFGADEQQYDAWFAQQYPKTGKLSGFYGSLLSEAKHSVKTLPFLPYMDNNMLKALSQTVDRGVHVSMIIPFDRREANRRGIEYMITYLLDTNIDLRHELSSEVSQQFLHEKLMIVDSRYVVIGSSNLNYRTMNLAYDISLVIDSPEFASQIEKHYQILYDQTLPITKEEAKQWHSLLHFPQFVFGFFGG</sequence>
<dbReference type="EMBL" id="CP003155">
    <property type="protein sequence ID" value="AEV30492.1"/>
    <property type="molecule type" value="Genomic_DNA"/>
</dbReference>
<accession>G8QVW8</accession>
<dbReference type="RefSeq" id="WP_014271331.1">
    <property type="nucleotide sequence ID" value="NC_016633.1"/>
</dbReference>
<dbReference type="GO" id="GO:0032049">
    <property type="term" value="P:cardiolipin biosynthetic process"/>
    <property type="evidence" value="ECO:0007669"/>
    <property type="project" value="UniProtKB-ARBA"/>
</dbReference>
<organism evidence="3 4">
    <name type="scientific">Sphaerochaeta pleomorpha (strain ATCC BAA-1885 / DSM 22778 / Grapes)</name>
    <dbReference type="NCBI Taxonomy" id="158190"/>
    <lineage>
        <taxon>Bacteria</taxon>
        <taxon>Pseudomonadati</taxon>
        <taxon>Spirochaetota</taxon>
        <taxon>Spirochaetia</taxon>
        <taxon>Spirochaetales</taxon>
        <taxon>Sphaerochaetaceae</taxon>
        <taxon>Sphaerochaeta</taxon>
    </lineage>
</organism>
<dbReference type="AlphaFoldDB" id="G8QVW8"/>
<dbReference type="STRING" id="158190.SpiGrapes_2735"/>
<dbReference type="Pfam" id="PF13091">
    <property type="entry name" value="PLDc_2"/>
    <property type="match status" value="2"/>
</dbReference>
<reference evidence="3 4" key="1">
    <citation type="submission" date="2011-11" db="EMBL/GenBank/DDBJ databases">
        <title>Complete sequence of Spirochaeta sp. grapes.</title>
        <authorList>
            <consortium name="US DOE Joint Genome Institute"/>
            <person name="Lucas S."/>
            <person name="Han J."/>
            <person name="Lapidus A."/>
            <person name="Cheng J.-F."/>
            <person name="Goodwin L."/>
            <person name="Pitluck S."/>
            <person name="Peters L."/>
            <person name="Ovchinnikova G."/>
            <person name="Munk A.C."/>
            <person name="Detter J.C."/>
            <person name="Han C."/>
            <person name="Tapia R."/>
            <person name="Land M."/>
            <person name="Hauser L."/>
            <person name="Kyrpides N."/>
            <person name="Ivanova N."/>
            <person name="Pagani I."/>
            <person name="Ritalahtilisa K."/>
            <person name="Loeffler F."/>
            <person name="Woyke T."/>
        </authorList>
    </citation>
    <scope>NUCLEOTIDE SEQUENCE [LARGE SCALE GENOMIC DNA]</scope>
    <source>
        <strain evidence="4">ATCC BAA-1885 / DSM 22778 / Grapes</strain>
    </source>
</reference>
<feature type="chain" id="PRO_5003515120" evidence="1">
    <location>
        <begin position="28"/>
        <end position="425"/>
    </location>
</feature>
<dbReference type="InterPro" id="IPR025202">
    <property type="entry name" value="PLD-like_dom"/>
</dbReference>
<proteinExistence type="predicted"/>
<gene>
    <name evidence="3" type="ordered locus">SpiGrapes_2735</name>
</gene>
<feature type="domain" description="PLD phosphodiesterase" evidence="2">
    <location>
        <begin position="159"/>
        <end position="186"/>
    </location>
</feature>
<protein>
    <submittedName>
        <fullName evidence="3">Phosphatidylserine/phosphatidylglycerophosphate/ cardiolipin synthase</fullName>
    </submittedName>
</protein>
<name>G8QVW8_SPHPG</name>